<evidence type="ECO:0000313" key="2">
    <source>
        <dbReference type="Proteomes" id="UP000663760"/>
    </source>
</evidence>
<reference evidence="1" key="1">
    <citation type="submission" date="2020-02" db="EMBL/GenBank/DDBJ databases">
        <authorList>
            <person name="Scholz U."/>
            <person name="Mascher M."/>
            <person name="Fiebig A."/>
        </authorList>
    </citation>
    <scope>NUCLEOTIDE SEQUENCE</scope>
</reference>
<name>A0A7I8L8K1_SPIIN</name>
<dbReference type="EMBL" id="LR746274">
    <property type="protein sequence ID" value="CAA7405628.1"/>
    <property type="molecule type" value="Genomic_DNA"/>
</dbReference>
<protein>
    <submittedName>
        <fullName evidence="1">Uncharacterized protein</fullName>
    </submittedName>
</protein>
<accession>A0A7I8L8K1</accession>
<dbReference type="AlphaFoldDB" id="A0A7I8L8K1"/>
<sequence length="303" mass="31224">MISPNRGGAGTAVLQLLAGEDQPLLVRGNALLVLDLGLYVVYGVGGLNLQDLHPTTETEDKVKGGLLLDVVIGEGTAVLQLLAGEDQPLLVRGNALLVLDLGLYVVDGVGGLNLQGDGLAGEGLHEDLHPTTETEDKVKGGLLLDVVIGEGTAVLQLLAGEDQPLLVRGNALLVLDLGLYVVDGVGGLNLQGDGLAGEGLHEDLHPTTETENKVKGGLLLDVVIGEGTAVLQLLAGEDQPLLVRGNALLVLDLGLYVVDGVGGLNLQGDGLAGFHDLSSRNASASSVRMAEIILNPHVYVLLF</sequence>
<dbReference type="OrthoDB" id="1749457at2759"/>
<dbReference type="Proteomes" id="UP000663760">
    <property type="component" value="Chromosome 11"/>
</dbReference>
<evidence type="ECO:0000313" key="1">
    <source>
        <dbReference type="EMBL" id="CAA7405628.1"/>
    </source>
</evidence>
<organism evidence="1 2">
    <name type="scientific">Spirodela intermedia</name>
    <name type="common">Intermediate duckweed</name>
    <dbReference type="NCBI Taxonomy" id="51605"/>
    <lineage>
        <taxon>Eukaryota</taxon>
        <taxon>Viridiplantae</taxon>
        <taxon>Streptophyta</taxon>
        <taxon>Embryophyta</taxon>
        <taxon>Tracheophyta</taxon>
        <taxon>Spermatophyta</taxon>
        <taxon>Magnoliopsida</taxon>
        <taxon>Liliopsida</taxon>
        <taxon>Araceae</taxon>
        <taxon>Lemnoideae</taxon>
        <taxon>Spirodela</taxon>
    </lineage>
</organism>
<keyword evidence="2" id="KW-1185">Reference proteome</keyword>
<proteinExistence type="predicted"/>
<gene>
    <name evidence="1" type="ORF">SI8410_11016306</name>
</gene>